<dbReference type="SUPFAM" id="SSF54565">
    <property type="entry name" value="Ribosomal protein S16"/>
    <property type="match status" value="1"/>
</dbReference>
<protein>
    <recommendedName>
        <fullName evidence="3">Small ribosomal subunit protein bS16</fullName>
    </recommendedName>
</protein>
<name>A0A975J0X5_9BACT</name>
<keyword evidence="5" id="KW-1185">Reference proteome</keyword>
<evidence type="ECO:0000313" key="5">
    <source>
        <dbReference type="Proteomes" id="UP000676169"/>
    </source>
</evidence>
<dbReference type="InterPro" id="IPR000307">
    <property type="entry name" value="Ribosomal_bS16"/>
</dbReference>
<accession>A0A975J0X5</accession>
<evidence type="ECO:0000313" key="4">
    <source>
        <dbReference type="EMBL" id="QUE51995.1"/>
    </source>
</evidence>
<keyword evidence="2 3" id="KW-0687">Ribonucleoprotein</keyword>
<dbReference type="RefSeq" id="WP_211632408.1">
    <property type="nucleotide sequence ID" value="NZ_CP073100.1"/>
</dbReference>
<dbReference type="GO" id="GO:0003735">
    <property type="term" value="F:structural constituent of ribosome"/>
    <property type="evidence" value="ECO:0007669"/>
    <property type="project" value="InterPro"/>
</dbReference>
<dbReference type="Pfam" id="PF00886">
    <property type="entry name" value="Ribosomal_S16"/>
    <property type="match status" value="1"/>
</dbReference>
<reference evidence="4" key="1">
    <citation type="submission" date="2021-04" db="EMBL/GenBank/DDBJ databases">
        <title>Luteolibacter sp. 32A isolated from the skin of an Anderson's salamander (Ambystoma andersonii).</title>
        <authorList>
            <person name="Spergser J."/>
            <person name="Busse H.-J."/>
        </authorList>
    </citation>
    <scope>NUCLEOTIDE SEQUENCE</scope>
    <source>
        <strain evidence="4">32A</strain>
    </source>
</reference>
<proteinExistence type="inferred from homology"/>
<comment type="similarity">
    <text evidence="3">Belongs to the bacterial ribosomal protein bS16 family.</text>
</comment>
<dbReference type="InterPro" id="IPR023803">
    <property type="entry name" value="Ribosomal_bS16_dom_sf"/>
</dbReference>
<keyword evidence="1 3" id="KW-0689">Ribosomal protein</keyword>
<dbReference type="EMBL" id="CP073100">
    <property type="protein sequence ID" value="QUE51995.1"/>
    <property type="molecule type" value="Genomic_DNA"/>
</dbReference>
<evidence type="ECO:0000256" key="3">
    <source>
        <dbReference type="HAMAP-Rule" id="MF_00385"/>
    </source>
</evidence>
<evidence type="ECO:0000256" key="2">
    <source>
        <dbReference type="ARBA" id="ARBA00023274"/>
    </source>
</evidence>
<dbReference type="Proteomes" id="UP000676169">
    <property type="component" value="Chromosome"/>
</dbReference>
<evidence type="ECO:0000256" key="1">
    <source>
        <dbReference type="ARBA" id="ARBA00022980"/>
    </source>
</evidence>
<dbReference type="PANTHER" id="PTHR12919">
    <property type="entry name" value="30S RIBOSOMAL PROTEIN S16"/>
    <property type="match status" value="1"/>
</dbReference>
<dbReference type="GO" id="GO:0005737">
    <property type="term" value="C:cytoplasm"/>
    <property type="evidence" value="ECO:0007669"/>
    <property type="project" value="UniProtKB-ARBA"/>
</dbReference>
<sequence>MAVALRLNRQGTKDRPYYKIVAVDSRKRRDGRYIEQIGTYDPLKEGANYDLDLEKADKWLAVGAQASETVASIIRKSRTAASK</sequence>
<organism evidence="4 5">
    <name type="scientific">Luteolibacter ambystomatis</name>
    <dbReference type="NCBI Taxonomy" id="2824561"/>
    <lineage>
        <taxon>Bacteria</taxon>
        <taxon>Pseudomonadati</taxon>
        <taxon>Verrucomicrobiota</taxon>
        <taxon>Verrucomicrobiia</taxon>
        <taxon>Verrucomicrobiales</taxon>
        <taxon>Verrucomicrobiaceae</taxon>
        <taxon>Luteolibacter</taxon>
    </lineage>
</organism>
<dbReference type="PANTHER" id="PTHR12919:SF20">
    <property type="entry name" value="SMALL RIBOSOMAL SUBUNIT PROTEIN BS16M"/>
    <property type="match status" value="1"/>
</dbReference>
<gene>
    <name evidence="3 4" type="primary">rpsP</name>
    <name evidence="4" type="ORF">KBB96_03690</name>
</gene>
<dbReference type="GO" id="GO:0015935">
    <property type="term" value="C:small ribosomal subunit"/>
    <property type="evidence" value="ECO:0007669"/>
    <property type="project" value="TreeGrafter"/>
</dbReference>
<dbReference type="AlphaFoldDB" id="A0A975J0X5"/>
<dbReference type="NCBIfam" id="TIGR00002">
    <property type="entry name" value="S16"/>
    <property type="match status" value="1"/>
</dbReference>
<dbReference type="Gene3D" id="3.30.1320.10">
    <property type="match status" value="1"/>
</dbReference>
<dbReference type="KEGG" id="lamb:KBB96_03690"/>
<dbReference type="GO" id="GO:0006412">
    <property type="term" value="P:translation"/>
    <property type="evidence" value="ECO:0007669"/>
    <property type="project" value="UniProtKB-UniRule"/>
</dbReference>
<dbReference type="HAMAP" id="MF_00385">
    <property type="entry name" value="Ribosomal_bS16"/>
    <property type="match status" value="1"/>
</dbReference>